<proteinExistence type="inferred from homology"/>
<evidence type="ECO:0000313" key="5">
    <source>
        <dbReference type="EMBL" id="KER27803.1"/>
    </source>
</evidence>
<dbReference type="STRING" id="6198.A0A074ZKE9"/>
<reference evidence="5 6" key="1">
    <citation type="submission" date="2013-11" db="EMBL/GenBank/DDBJ databases">
        <title>Opisthorchis viverrini - life in the bile duct.</title>
        <authorList>
            <person name="Young N.D."/>
            <person name="Nagarajan N."/>
            <person name="Lin S.J."/>
            <person name="Korhonen P.K."/>
            <person name="Jex A.R."/>
            <person name="Hall R.S."/>
            <person name="Safavi-Hemami H."/>
            <person name="Kaewkong W."/>
            <person name="Bertrand D."/>
            <person name="Gao S."/>
            <person name="Seet Q."/>
            <person name="Wongkham S."/>
            <person name="Teh B.T."/>
            <person name="Wongkham C."/>
            <person name="Intapan P.M."/>
            <person name="Maleewong W."/>
            <person name="Yang X."/>
            <person name="Hu M."/>
            <person name="Wang Z."/>
            <person name="Hofmann A."/>
            <person name="Sternberg P.W."/>
            <person name="Tan P."/>
            <person name="Wang J."/>
            <person name="Gasser R.B."/>
        </authorList>
    </citation>
    <scope>NUCLEOTIDE SEQUENCE [LARGE SCALE GENOMIC DNA]</scope>
</reference>
<feature type="region of interest" description="Disordered" evidence="4">
    <location>
        <begin position="177"/>
        <end position="231"/>
    </location>
</feature>
<feature type="compositionally biased region" description="Polar residues" evidence="4">
    <location>
        <begin position="142"/>
        <end position="160"/>
    </location>
</feature>
<keyword evidence="3" id="KW-0129">CBS domain</keyword>
<feature type="compositionally biased region" description="Polar residues" evidence="4">
    <location>
        <begin position="435"/>
        <end position="449"/>
    </location>
</feature>
<keyword evidence="2" id="KW-0677">Repeat</keyword>
<name>A0A074ZKE9_OPIVI</name>
<evidence type="ECO:0000313" key="6">
    <source>
        <dbReference type="Proteomes" id="UP000054324"/>
    </source>
</evidence>
<feature type="region of interest" description="Disordered" evidence="4">
    <location>
        <begin position="788"/>
        <end position="808"/>
    </location>
</feature>
<dbReference type="OrthoDB" id="286637at2759"/>
<feature type="region of interest" description="Disordered" evidence="4">
    <location>
        <begin position="1217"/>
        <end position="1252"/>
    </location>
</feature>
<evidence type="ECO:0000256" key="1">
    <source>
        <dbReference type="ARBA" id="ARBA00006750"/>
    </source>
</evidence>
<gene>
    <name evidence="5" type="ORF">T265_05226</name>
</gene>
<comment type="similarity">
    <text evidence="1">Belongs to the 5'-AMP-activated protein kinase gamma subunit family.</text>
</comment>
<feature type="compositionally biased region" description="Low complexity" evidence="4">
    <location>
        <begin position="212"/>
        <end position="231"/>
    </location>
</feature>
<feature type="compositionally biased region" description="Polar residues" evidence="4">
    <location>
        <begin position="1219"/>
        <end position="1252"/>
    </location>
</feature>
<dbReference type="CTD" id="20319408"/>
<feature type="region of interest" description="Disordered" evidence="4">
    <location>
        <begin position="424"/>
        <end position="453"/>
    </location>
</feature>
<feature type="region of interest" description="Disordered" evidence="4">
    <location>
        <begin position="295"/>
        <end position="322"/>
    </location>
</feature>
<evidence type="ECO:0008006" key="7">
    <source>
        <dbReference type="Google" id="ProtNLM"/>
    </source>
</evidence>
<evidence type="ECO:0000256" key="3">
    <source>
        <dbReference type="ARBA" id="ARBA00023122"/>
    </source>
</evidence>
<sequence>MANTSGSYASPNPSIINTTPNPVYFPLSPVIPRKVNAATARYTASGNSQCFHMDFSAPSHTSTLYRLDEAMEVIPVSPTRSGESSGIGGSAGLFECLPGVVESSLPVSTTSSLNSECRHVQSIHIPACSDRSGTPRADESNRTGFMTSDNNNHFCSNPLPNGSPPDLPIRNLRHQSLPTDSPIPISAKYNGSRRQSSPGAQRIGEPFSSPLSPTLPVTASTAAATTARNTSLTSSFNKLNIRSRCRGTNGVVVDMLARSVPGTVHAMPSSLEPIPQGQELLVNTAGLSGPISPTSPGGNVGARQPCKRVSDPAQSNGSGTRRKVSPCCACHFVSETLLHVEARVHLEAADARAAYASRLYKFNHSSVEEDPLDCERDAANGKSDSRNSVKHGAQWARDLLGRLRSNSTHLNTDQADLRSATPNGRKHVAVRPGDSNRSIETLPNGSNLPDTIDPRRLPKIHGPASACLQFSKKPLNSPVINHTLPSSSQPIPMLSIHGSHISPVLKASSWRHRKQLHRVRWLSQSHGEESGCESSDGFFGTASGCARLSCSAVEEFQGAVDILAATNRQQVFASSVCSARAGVRIRRASESERLLVISKSHSDSKEESISCSFGQFDEDHVFSTLFRHSTCYDVLPDSGKLVMVDSRLGAVRAIRVLLENGVQAAPIWHAPTHSVTGLFSQELALHLLASLYSSITLADSSNQDTVLGDSGTQAKSPAAHNNQLTDGLRMWGTRRLCEVLRVFHTEHDHGMCLLDPFDVDVIVSPQTRLRKALSRLLHRKSKLNSYASPQHSAFPDALSQRSQQPVQHHSVDCNSDAAECCFAMDEANSSNGMKHHQPLQQVASTPVSVRSLSDSTKASSHFPIAANDIFSPTHLMVMDPTSGNVLGVLGPDRLLAYLRLRLDELPYSTQMLSPVDSIPGLRWSERSWSLRHCRIKHNSSDPHPAADVNANLPSPILSPSSLCGDTIRALSIWLPQLPALPVICSNEGATTQTNPLLGFISPGDLLHFVLGHSPDQAVHQPVSKILEAKLMHCRFHQDCICYTHELIADALDRTFRLKAPCLVLFDAPKHGSPAGTGNPIGVVTSKDLLRAIVTSKSSRPDSGVAGMSHTNHERCDSPLGDHHWAGGSLSSDEVMSSNSFERNARKPEAIHHSDSLLGASNSSFDDGASLSSSSGSTCSAHSDSERLHLTSRLHHAIPSDGSFCNCACHQSMDGKNPLNGKTEQPRFLSSHQMSTDSTFSYSSKGSEGPPTRTTNACTMDTKLPSPDAPTQFHPTVQQRSIRTPNTSTFDPVGTHSTPRAPGSALPTRGATVYPVTGLAPDSNEKKHVKRGDEEEAVFPMD</sequence>
<dbReference type="GeneID" id="20319408"/>
<organism evidence="5 6">
    <name type="scientific">Opisthorchis viverrini</name>
    <name type="common">Southeast Asian liver fluke</name>
    <dbReference type="NCBI Taxonomy" id="6198"/>
    <lineage>
        <taxon>Eukaryota</taxon>
        <taxon>Metazoa</taxon>
        <taxon>Spiralia</taxon>
        <taxon>Lophotrochozoa</taxon>
        <taxon>Platyhelminthes</taxon>
        <taxon>Trematoda</taxon>
        <taxon>Digenea</taxon>
        <taxon>Opisthorchiida</taxon>
        <taxon>Opisthorchiata</taxon>
        <taxon>Opisthorchiidae</taxon>
        <taxon>Opisthorchis</taxon>
    </lineage>
</organism>
<dbReference type="InterPro" id="IPR046342">
    <property type="entry name" value="CBS_dom_sf"/>
</dbReference>
<feature type="region of interest" description="Disordered" evidence="4">
    <location>
        <begin position="1096"/>
        <end position="1117"/>
    </location>
</feature>
<dbReference type="PANTHER" id="PTHR13780:SF35">
    <property type="entry name" value="LD22662P"/>
    <property type="match status" value="1"/>
</dbReference>
<dbReference type="Proteomes" id="UP000054324">
    <property type="component" value="Unassembled WGS sequence"/>
</dbReference>
<dbReference type="RefSeq" id="XP_009168445.1">
    <property type="nucleotide sequence ID" value="XM_009170181.1"/>
</dbReference>
<dbReference type="Gene3D" id="3.10.580.10">
    <property type="entry name" value="CBS-domain"/>
    <property type="match status" value="1"/>
</dbReference>
<dbReference type="EMBL" id="KL596714">
    <property type="protein sequence ID" value="KER27803.1"/>
    <property type="molecule type" value="Genomic_DNA"/>
</dbReference>
<evidence type="ECO:0000256" key="4">
    <source>
        <dbReference type="SAM" id="MobiDB-lite"/>
    </source>
</evidence>
<accession>A0A074ZKE9</accession>
<protein>
    <recommendedName>
        <fullName evidence="7">CBS domain protein</fullName>
    </recommendedName>
</protein>
<keyword evidence="6" id="KW-1185">Reference proteome</keyword>
<dbReference type="InterPro" id="IPR050511">
    <property type="entry name" value="AMPK_gamma/SDS23_families"/>
</dbReference>
<evidence type="ECO:0000256" key="2">
    <source>
        <dbReference type="ARBA" id="ARBA00022737"/>
    </source>
</evidence>
<dbReference type="PANTHER" id="PTHR13780">
    <property type="entry name" value="AMP-ACTIVATED PROTEIN KINASE, GAMMA REGULATORY SUBUNIT"/>
    <property type="match status" value="1"/>
</dbReference>
<feature type="region of interest" description="Disordered" evidence="4">
    <location>
        <begin position="127"/>
        <end position="164"/>
    </location>
</feature>
<feature type="compositionally biased region" description="Polar residues" evidence="4">
    <location>
        <begin position="1275"/>
        <end position="1297"/>
    </location>
</feature>
<feature type="region of interest" description="Disordered" evidence="4">
    <location>
        <begin position="1275"/>
        <end position="1341"/>
    </location>
</feature>
<dbReference type="KEGG" id="ovi:T265_05226"/>
<dbReference type="SUPFAM" id="SSF54631">
    <property type="entry name" value="CBS-domain pair"/>
    <property type="match status" value="1"/>
</dbReference>